<keyword evidence="2" id="KW-1185">Reference proteome</keyword>
<gene>
    <name evidence="1" type="ORF">JJL49_00210</name>
</gene>
<protein>
    <submittedName>
        <fullName evidence="1">Uncharacterized protein</fullName>
    </submittedName>
</protein>
<reference evidence="1" key="1">
    <citation type="submission" date="2021-01" db="EMBL/GenBank/DDBJ databases">
        <title>Draft genome of Pantoea agglomerans Eh 335.</title>
        <authorList>
            <person name="Emsley S.A."/>
            <person name="Oline D.K."/>
            <person name="Saw J.H."/>
            <person name="Ushijima B."/>
            <person name="Videau P."/>
            <person name="Koyack M.J."/>
        </authorList>
    </citation>
    <scope>NUCLEOTIDE SEQUENCE</scope>
    <source>
        <strain evidence="1">Eh 335</strain>
    </source>
</reference>
<dbReference type="EMBL" id="JAEOXF010000001">
    <property type="protein sequence ID" value="MBK4723652.1"/>
    <property type="molecule type" value="Genomic_DNA"/>
</dbReference>
<accession>A0ACC5RGA7</accession>
<dbReference type="Proteomes" id="UP000633731">
    <property type="component" value="Unassembled WGS sequence"/>
</dbReference>
<proteinExistence type="predicted"/>
<comment type="caution">
    <text evidence="1">The sequence shown here is derived from an EMBL/GenBank/DDBJ whole genome shotgun (WGS) entry which is preliminary data.</text>
</comment>
<organism evidence="1 2">
    <name type="scientific">Enterobacter agglomerans</name>
    <name type="common">Erwinia herbicola</name>
    <name type="synonym">Pantoea agglomerans</name>
    <dbReference type="NCBI Taxonomy" id="549"/>
    <lineage>
        <taxon>Bacteria</taxon>
        <taxon>Pseudomonadati</taxon>
        <taxon>Pseudomonadota</taxon>
        <taxon>Gammaproteobacteria</taxon>
        <taxon>Enterobacterales</taxon>
        <taxon>Erwiniaceae</taxon>
        <taxon>Pantoea</taxon>
        <taxon>Pantoea agglomerans group</taxon>
    </lineage>
</organism>
<evidence type="ECO:0000313" key="2">
    <source>
        <dbReference type="Proteomes" id="UP000633731"/>
    </source>
</evidence>
<evidence type="ECO:0000313" key="1">
    <source>
        <dbReference type="EMBL" id="MBK4723652.1"/>
    </source>
</evidence>
<name>A0ACC5RGA7_ENTAG</name>
<sequence length="75" mass="8613">MGLQLIVKADRKKIEKALRSLTSECEIFQIAEALFGISIPERSLSSVGEDVILHKLAQLERFDLWQGSWLKSERR</sequence>